<dbReference type="EC" id="2.10.1.1" evidence="7"/>
<gene>
    <name evidence="9" type="ORF">QQX04_05570</name>
</gene>
<comment type="cofactor">
    <cofactor evidence="7">
        <name>Mg(2+)</name>
        <dbReference type="ChEBI" id="CHEBI:18420"/>
    </cofactor>
</comment>
<dbReference type="EMBL" id="JAUHPV010000003">
    <property type="protein sequence ID" value="MDN4472459.1"/>
    <property type="molecule type" value="Genomic_DNA"/>
</dbReference>
<evidence type="ECO:0000259" key="8">
    <source>
        <dbReference type="SMART" id="SM00852"/>
    </source>
</evidence>
<name>A0ABT8G166_9MICO</name>
<evidence type="ECO:0000256" key="5">
    <source>
        <dbReference type="ARBA" id="ARBA00023150"/>
    </source>
</evidence>
<dbReference type="Proteomes" id="UP001172738">
    <property type="component" value="Unassembled WGS sequence"/>
</dbReference>
<dbReference type="Gene3D" id="2.170.190.11">
    <property type="entry name" value="Molybdopterin biosynthesis moea protein, domain 3"/>
    <property type="match status" value="1"/>
</dbReference>
<reference evidence="9" key="1">
    <citation type="submission" date="2023-06" db="EMBL/GenBank/DDBJ databases">
        <title>SYSU T00b26.</title>
        <authorList>
            <person name="Gao L."/>
            <person name="Fang B.-Z."/>
            <person name="Li W.-J."/>
        </authorList>
    </citation>
    <scope>NUCLEOTIDE SEQUENCE</scope>
    <source>
        <strain evidence="9">SYSU T00b26</strain>
    </source>
</reference>
<dbReference type="SUPFAM" id="SSF53218">
    <property type="entry name" value="Molybdenum cofactor biosynthesis proteins"/>
    <property type="match status" value="1"/>
</dbReference>
<dbReference type="InterPro" id="IPR005111">
    <property type="entry name" value="MoeA_C_domain_IV"/>
</dbReference>
<evidence type="ECO:0000256" key="1">
    <source>
        <dbReference type="ARBA" id="ARBA00002901"/>
    </source>
</evidence>
<dbReference type="Gene3D" id="3.90.105.10">
    <property type="entry name" value="Molybdopterin biosynthesis moea protein, domain 2"/>
    <property type="match status" value="1"/>
</dbReference>
<comment type="similarity">
    <text evidence="3 7">Belongs to the MoeA family.</text>
</comment>
<dbReference type="InterPro" id="IPR036688">
    <property type="entry name" value="MoeA_C_domain_IV_sf"/>
</dbReference>
<accession>A0ABT8G166</accession>
<dbReference type="SMART" id="SM00852">
    <property type="entry name" value="MoCF_biosynth"/>
    <property type="match status" value="1"/>
</dbReference>
<keyword evidence="10" id="KW-1185">Reference proteome</keyword>
<evidence type="ECO:0000313" key="9">
    <source>
        <dbReference type="EMBL" id="MDN4472459.1"/>
    </source>
</evidence>
<comment type="pathway">
    <text evidence="2 7">Cofactor biosynthesis; molybdopterin biosynthesis.</text>
</comment>
<dbReference type="Pfam" id="PF03453">
    <property type="entry name" value="MoeA_N"/>
    <property type="match status" value="1"/>
</dbReference>
<dbReference type="InterPro" id="IPR038987">
    <property type="entry name" value="MoeA-like"/>
</dbReference>
<dbReference type="Pfam" id="PF00994">
    <property type="entry name" value="MoCF_biosynth"/>
    <property type="match status" value="1"/>
</dbReference>
<keyword evidence="5 7" id="KW-0501">Molybdenum cofactor biosynthesis</keyword>
<dbReference type="Gene3D" id="3.40.980.10">
    <property type="entry name" value="MoaB/Mog-like domain"/>
    <property type="match status" value="1"/>
</dbReference>
<evidence type="ECO:0000256" key="2">
    <source>
        <dbReference type="ARBA" id="ARBA00005046"/>
    </source>
</evidence>
<dbReference type="PANTHER" id="PTHR10192">
    <property type="entry name" value="MOLYBDOPTERIN BIOSYNTHESIS PROTEIN"/>
    <property type="match status" value="1"/>
</dbReference>
<dbReference type="InterPro" id="IPR005110">
    <property type="entry name" value="MoeA_linker/N"/>
</dbReference>
<keyword evidence="7" id="KW-0479">Metal-binding</keyword>
<organism evidence="9 10">
    <name type="scientific">Demequina zhanjiangensis</name>
    <dbReference type="NCBI Taxonomy" id="3051659"/>
    <lineage>
        <taxon>Bacteria</taxon>
        <taxon>Bacillati</taxon>
        <taxon>Actinomycetota</taxon>
        <taxon>Actinomycetes</taxon>
        <taxon>Micrococcales</taxon>
        <taxon>Demequinaceae</taxon>
        <taxon>Demequina</taxon>
    </lineage>
</organism>
<sequence>MRSATDHVAQALALVEPLGVERVPLASALGRALAEPVRAAADAPPFRTTSMDGYAVRSNEGAPGLWEVSADVPAGIAPAPLAAGTVARVMTGAPMPDGADAVVPVEDTDRGVDRVEIHRWPAAGAFVREAGEDLHRGDEVLGGARLLRAVDLAASAAAGAPDVSVVRRPRVGVLITGDEVRPPGSALEPGQIFDASSTTLPALVEEWGGECVGVRVVGDTDQAVVDALDSLEADLLITAGGVSAGAYDVVKSALVPHGVWFGPVAMQPGKPQGLGLWRGVPIVCMPGNPVSVVATFLVVVAPMMREMLRLPSPAVGTAVAGVGWRCPPGRAQLMPVRFEGVRVVPATAGGSGSHLIGSLAQAEAFAVIAADVSEVLPGDTVGLMGITP</sequence>
<comment type="function">
    <text evidence="1 7">Catalyzes the insertion of molybdate into adenylated molybdopterin with the concomitant release of AMP.</text>
</comment>
<dbReference type="InterPro" id="IPR036425">
    <property type="entry name" value="MoaB/Mog-like_dom_sf"/>
</dbReference>
<comment type="caution">
    <text evidence="9">The sequence shown here is derived from an EMBL/GenBank/DDBJ whole genome shotgun (WGS) entry which is preliminary data.</text>
</comment>
<comment type="catalytic activity">
    <reaction evidence="6">
        <text>adenylyl-molybdopterin + molybdate = Mo-molybdopterin + AMP + H(+)</text>
        <dbReference type="Rhea" id="RHEA:35047"/>
        <dbReference type="ChEBI" id="CHEBI:15378"/>
        <dbReference type="ChEBI" id="CHEBI:36264"/>
        <dbReference type="ChEBI" id="CHEBI:62727"/>
        <dbReference type="ChEBI" id="CHEBI:71302"/>
        <dbReference type="ChEBI" id="CHEBI:456215"/>
        <dbReference type="EC" id="2.10.1.1"/>
    </reaction>
</comment>
<dbReference type="Gene3D" id="2.40.340.10">
    <property type="entry name" value="MoeA, C-terminal, domain IV"/>
    <property type="match status" value="1"/>
</dbReference>
<evidence type="ECO:0000256" key="3">
    <source>
        <dbReference type="ARBA" id="ARBA00010763"/>
    </source>
</evidence>
<evidence type="ECO:0000256" key="7">
    <source>
        <dbReference type="RuleBase" id="RU365090"/>
    </source>
</evidence>
<feature type="domain" description="MoaB/Mog" evidence="8">
    <location>
        <begin position="172"/>
        <end position="306"/>
    </location>
</feature>
<dbReference type="NCBIfam" id="NF045515">
    <property type="entry name" value="Glp_gephyrin"/>
    <property type="match status" value="1"/>
</dbReference>
<evidence type="ECO:0000256" key="6">
    <source>
        <dbReference type="ARBA" id="ARBA00047317"/>
    </source>
</evidence>
<dbReference type="SUPFAM" id="SSF63867">
    <property type="entry name" value="MoeA C-terminal domain-like"/>
    <property type="match status" value="1"/>
</dbReference>
<dbReference type="SUPFAM" id="SSF63882">
    <property type="entry name" value="MoeA N-terminal region -like"/>
    <property type="match status" value="1"/>
</dbReference>
<dbReference type="CDD" id="cd00887">
    <property type="entry name" value="MoeA"/>
    <property type="match status" value="1"/>
</dbReference>
<keyword evidence="7" id="KW-0808">Transferase</keyword>
<dbReference type="PANTHER" id="PTHR10192:SF5">
    <property type="entry name" value="GEPHYRIN"/>
    <property type="match status" value="1"/>
</dbReference>
<dbReference type="InterPro" id="IPR036135">
    <property type="entry name" value="MoeA_linker/N_sf"/>
</dbReference>
<proteinExistence type="inferred from homology"/>
<protein>
    <recommendedName>
        <fullName evidence="7">Molybdopterin molybdenumtransferase</fullName>
        <ecNumber evidence="7">2.10.1.1</ecNumber>
    </recommendedName>
</protein>
<dbReference type="InterPro" id="IPR001453">
    <property type="entry name" value="MoaB/Mog_dom"/>
</dbReference>
<dbReference type="Pfam" id="PF03454">
    <property type="entry name" value="MoeA_C"/>
    <property type="match status" value="1"/>
</dbReference>
<keyword evidence="4 7" id="KW-0500">Molybdenum</keyword>
<evidence type="ECO:0000256" key="4">
    <source>
        <dbReference type="ARBA" id="ARBA00022505"/>
    </source>
</evidence>
<keyword evidence="7" id="KW-0460">Magnesium</keyword>
<dbReference type="RefSeq" id="WP_301127054.1">
    <property type="nucleotide sequence ID" value="NZ_JAUHPV010000003.1"/>
</dbReference>
<evidence type="ECO:0000313" key="10">
    <source>
        <dbReference type="Proteomes" id="UP001172738"/>
    </source>
</evidence>